<sequence>MLMTVEEAQQRILSDLPPVMPKERVPLLQALGRVLAEDIISDEDIPGFTNSSMDGYAIIAQDVQNANANHPIALTVKGTIAAGHPSHQPVHHGEAYKIMTGAPLPPGADAVIQVEWTKKLSDNQVLALAPVRSSQNVRPQGQDIRRGDIVLHAGHPIKPPIVGILATLGIATVSVYQRPKVAIVSTGDELIEPGSPLGPGQIRNSNSYALAAAVLAAGGEPWVLSPAKDTKEAIRAKFLEAATQDIILSSGGVSVGDFDWVKDVLSEEGSLDLWRVNMKPGKPVTFGHLHGHPFFGLPGNPVSALVTFELFVRPVIREMMNVHQWQRTVLSLPLYESFTEIQDRRHYVRSRLVQEGEQVYVWPYSKQDSAVQTSWIGVEALMIVPENSGPYQAGDKLPVMLIPADV</sequence>
<accession>A0A1W1WA17</accession>
<dbReference type="InterPro" id="IPR001453">
    <property type="entry name" value="MoaB/Mog_dom"/>
</dbReference>
<dbReference type="PROSITE" id="PS01079">
    <property type="entry name" value="MOCF_BIOSYNTHESIS_2"/>
    <property type="match status" value="1"/>
</dbReference>
<evidence type="ECO:0000256" key="6">
    <source>
        <dbReference type="ARBA" id="ARBA00013269"/>
    </source>
</evidence>
<dbReference type="OrthoDB" id="9804758at2"/>
<dbReference type="SUPFAM" id="SSF63882">
    <property type="entry name" value="MoeA N-terminal region -like"/>
    <property type="match status" value="1"/>
</dbReference>
<dbReference type="Proteomes" id="UP000192660">
    <property type="component" value="Unassembled WGS sequence"/>
</dbReference>
<dbReference type="InterPro" id="IPR036425">
    <property type="entry name" value="MoaB/Mog-like_dom_sf"/>
</dbReference>
<keyword evidence="17" id="KW-1185">Reference proteome</keyword>
<evidence type="ECO:0000256" key="14">
    <source>
        <dbReference type="RuleBase" id="RU365090"/>
    </source>
</evidence>
<dbReference type="UniPathway" id="UPA00344"/>
<evidence type="ECO:0000313" key="17">
    <source>
        <dbReference type="Proteomes" id="UP000192660"/>
    </source>
</evidence>
<keyword evidence="8 14" id="KW-0500">Molybdenum</keyword>
<evidence type="ECO:0000256" key="2">
    <source>
        <dbReference type="ARBA" id="ARBA00002901"/>
    </source>
</evidence>
<dbReference type="GO" id="GO:0046872">
    <property type="term" value="F:metal ion binding"/>
    <property type="evidence" value="ECO:0007669"/>
    <property type="project" value="UniProtKB-UniRule"/>
</dbReference>
<dbReference type="InterPro" id="IPR005110">
    <property type="entry name" value="MoeA_linker/N"/>
</dbReference>
<protein>
    <recommendedName>
        <fullName evidence="7 14">Molybdopterin molybdenumtransferase</fullName>
        <ecNumber evidence="6 14">2.10.1.1</ecNumber>
    </recommendedName>
</protein>
<dbReference type="RefSeq" id="WP_020374367.1">
    <property type="nucleotide sequence ID" value="NZ_FWWY01000001.1"/>
</dbReference>
<dbReference type="EC" id="2.10.1.1" evidence="6 14"/>
<comment type="function">
    <text evidence="3">May be involved in the biosynthesis of molybdopterin.</text>
</comment>
<comment type="similarity">
    <text evidence="5 14">Belongs to the MoeA family.</text>
</comment>
<organism evidence="16 17">
    <name type="scientific">Sulfobacillus thermosulfidooxidans (strain DSM 9293 / VKM B-1269 / AT-1)</name>
    <dbReference type="NCBI Taxonomy" id="929705"/>
    <lineage>
        <taxon>Bacteria</taxon>
        <taxon>Bacillati</taxon>
        <taxon>Bacillota</taxon>
        <taxon>Clostridia</taxon>
        <taxon>Eubacteriales</taxon>
        <taxon>Clostridiales Family XVII. Incertae Sedis</taxon>
        <taxon>Sulfobacillus</taxon>
    </lineage>
</organism>
<dbReference type="InterPro" id="IPR038987">
    <property type="entry name" value="MoeA-like"/>
</dbReference>
<dbReference type="SMART" id="SM00852">
    <property type="entry name" value="MoCF_biosynth"/>
    <property type="match status" value="1"/>
</dbReference>
<gene>
    <name evidence="16" type="ORF">SAMN00768000_0901</name>
</gene>
<dbReference type="InterPro" id="IPR008284">
    <property type="entry name" value="MoCF_biosynth_CS"/>
</dbReference>
<comment type="function">
    <text evidence="2 14">Catalyzes the insertion of molybdate into adenylated molybdopterin with the concomitant release of AMP.</text>
</comment>
<dbReference type="Gene3D" id="3.40.980.10">
    <property type="entry name" value="MoaB/Mog-like domain"/>
    <property type="match status" value="1"/>
</dbReference>
<name>A0A1W1WA17_SULTA</name>
<keyword evidence="12 14" id="KW-0501">Molybdenum cofactor biosynthesis</keyword>
<dbReference type="NCBIfam" id="TIGR00177">
    <property type="entry name" value="molyb_syn"/>
    <property type="match status" value="1"/>
</dbReference>
<feature type="domain" description="MoaB/Mog" evidence="15">
    <location>
        <begin position="182"/>
        <end position="318"/>
    </location>
</feature>
<proteinExistence type="inferred from homology"/>
<evidence type="ECO:0000256" key="9">
    <source>
        <dbReference type="ARBA" id="ARBA00022679"/>
    </source>
</evidence>
<dbReference type="Pfam" id="PF03454">
    <property type="entry name" value="MoeA_C"/>
    <property type="match status" value="1"/>
</dbReference>
<evidence type="ECO:0000256" key="3">
    <source>
        <dbReference type="ARBA" id="ARBA00003487"/>
    </source>
</evidence>
<dbReference type="Pfam" id="PF03453">
    <property type="entry name" value="MoeA_N"/>
    <property type="match status" value="1"/>
</dbReference>
<comment type="catalytic activity">
    <reaction evidence="13">
        <text>adenylyl-molybdopterin + molybdate = Mo-molybdopterin + AMP + H(+)</text>
        <dbReference type="Rhea" id="RHEA:35047"/>
        <dbReference type="ChEBI" id="CHEBI:15378"/>
        <dbReference type="ChEBI" id="CHEBI:36264"/>
        <dbReference type="ChEBI" id="CHEBI:62727"/>
        <dbReference type="ChEBI" id="CHEBI:71302"/>
        <dbReference type="ChEBI" id="CHEBI:456215"/>
        <dbReference type="EC" id="2.10.1.1"/>
    </reaction>
</comment>
<dbReference type="GO" id="GO:0005829">
    <property type="term" value="C:cytosol"/>
    <property type="evidence" value="ECO:0007669"/>
    <property type="project" value="TreeGrafter"/>
</dbReference>
<dbReference type="Gene3D" id="3.90.105.10">
    <property type="entry name" value="Molybdopterin biosynthesis moea protein, domain 2"/>
    <property type="match status" value="1"/>
</dbReference>
<evidence type="ECO:0000256" key="11">
    <source>
        <dbReference type="ARBA" id="ARBA00022842"/>
    </source>
</evidence>
<evidence type="ECO:0000256" key="8">
    <source>
        <dbReference type="ARBA" id="ARBA00022505"/>
    </source>
</evidence>
<dbReference type="GO" id="GO:0006777">
    <property type="term" value="P:Mo-molybdopterin cofactor biosynthetic process"/>
    <property type="evidence" value="ECO:0007669"/>
    <property type="project" value="UniProtKB-UniRule"/>
</dbReference>
<evidence type="ECO:0000256" key="4">
    <source>
        <dbReference type="ARBA" id="ARBA00005046"/>
    </source>
</evidence>
<comment type="cofactor">
    <cofactor evidence="1 14">
        <name>Mg(2+)</name>
        <dbReference type="ChEBI" id="CHEBI:18420"/>
    </cofactor>
</comment>
<dbReference type="NCBIfam" id="NF045515">
    <property type="entry name" value="Glp_gephyrin"/>
    <property type="match status" value="1"/>
</dbReference>
<reference evidence="17" key="1">
    <citation type="submission" date="2017-04" db="EMBL/GenBank/DDBJ databases">
        <authorList>
            <person name="Varghese N."/>
            <person name="Submissions S."/>
        </authorList>
    </citation>
    <scope>NUCLEOTIDE SEQUENCE [LARGE SCALE GENOMIC DNA]</scope>
    <source>
        <strain evidence="17">DSM 9293</strain>
    </source>
</reference>
<keyword evidence="10 14" id="KW-0479">Metal-binding</keyword>
<evidence type="ECO:0000259" key="15">
    <source>
        <dbReference type="SMART" id="SM00852"/>
    </source>
</evidence>
<dbReference type="PANTHER" id="PTHR10192">
    <property type="entry name" value="MOLYBDOPTERIN BIOSYNTHESIS PROTEIN"/>
    <property type="match status" value="1"/>
</dbReference>
<evidence type="ECO:0000256" key="7">
    <source>
        <dbReference type="ARBA" id="ARBA00021108"/>
    </source>
</evidence>
<dbReference type="Pfam" id="PF00994">
    <property type="entry name" value="MoCF_biosynth"/>
    <property type="match status" value="1"/>
</dbReference>
<evidence type="ECO:0000256" key="5">
    <source>
        <dbReference type="ARBA" id="ARBA00010763"/>
    </source>
</evidence>
<dbReference type="CDD" id="cd00887">
    <property type="entry name" value="MoeA"/>
    <property type="match status" value="1"/>
</dbReference>
<dbReference type="InterPro" id="IPR005111">
    <property type="entry name" value="MoeA_C_domain_IV"/>
</dbReference>
<dbReference type="InterPro" id="IPR036688">
    <property type="entry name" value="MoeA_C_domain_IV_sf"/>
</dbReference>
<dbReference type="FunFam" id="3.40.980.10:FF:000004">
    <property type="entry name" value="Molybdopterin molybdenumtransferase"/>
    <property type="match status" value="1"/>
</dbReference>
<dbReference type="FunFam" id="2.170.190.11:FF:000001">
    <property type="entry name" value="Molybdopterin molybdenumtransferase"/>
    <property type="match status" value="1"/>
</dbReference>
<evidence type="ECO:0000256" key="1">
    <source>
        <dbReference type="ARBA" id="ARBA00001946"/>
    </source>
</evidence>
<comment type="pathway">
    <text evidence="4 14">Cofactor biosynthesis; molybdopterin biosynthesis.</text>
</comment>
<dbReference type="Gene3D" id="2.40.340.10">
    <property type="entry name" value="MoeA, C-terminal, domain IV"/>
    <property type="match status" value="1"/>
</dbReference>
<evidence type="ECO:0000256" key="10">
    <source>
        <dbReference type="ARBA" id="ARBA00022723"/>
    </source>
</evidence>
<dbReference type="InterPro" id="IPR036135">
    <property type="entry name" value="MoeA_linker/N_sf"/>
</dbReference>
<keyword evidence="9 14" id="KW-0808">Transferase</keyword>
<evidence type="ECO:0000256" key="12">
    <source>
        <dbReference type="ARBA" id="ARBA00023150"/>
    </source>
</evidence>
<dbReference type="SUPFAM" id="SSF53218">
    <property type="entry name" value="Molybdenum cofactor biosynthesis proteins"/>
    <property type="match status" value="1"/>
</dbReference>
<evidence type="ECO:0000256" key="13">
    <source>
        <dbReference type="ARBA" id="ARBA00047317"/>
    </source>
</evidence>
<dbReference type="STRING" id="28034.BFX07_09270"/>
<dbReference type="SUPFAM" id="SSF63867">
    <property type="entry name" value="MoeA C-terminal domain-like"/>
    <property type="match status" value="1"/>
</dbReference>
<keyword evidence="11 14" id="KW-0460">Magnesium</keyword>
<dbReference type="AlphaFoldDB" id="A0A1W1WA17"/>
<dbReference type="GO" id="GO:0061599">
    <property type="term" value="F:molybdopterin molybdotransferase activity"/>
    <property type="evidence" value="ECO:0007669"/>
    <property type="project" value="UniProtKB-UniRule"/>
</dbReference>
<dbReference type="EMBL" id="FWWY01000001">
    <property type="protein sequence ID" value="SMC03085.1"/>
    <property type="molecule type" value="Genomic_DNA"/>
</dbReference>
<dbReference type="PANTHER" id="PTHR10192:SF5">
    <property type="entry name" value="GEPHYRIN"/>
    <property type="match status" value="1"/>
</dbReference>
<evidence type="ECO:0000313" key="16">
    <source>
        <dbReference type="EMBL" id="SMC03085.1"/>
    </source>
</evidence>
<dbReference type="Gene3D" id="2.170.190.11">
    <property type="entry name" value="Molybdopterin biosynthesis moea protein, domain 3"/>
    <property type="match status" value="1"/>
</dbReference>